<name>A0A2G7FRX5_9EURO</name>
<dbReference type="EMBL" id="NEXV01000515">
    <property type="protein sequence ID" value="PIG82551.1"/>
    <property type="molecule type" value="Genomic_DNA"/>
</dbReference>
<dbReference type="InterPro" id="IPR009101">
    <property type="entry name" value="Gurmarin/antifun_pep"/>
</dbReference>
<sequence>MRFTLFAALAFVGAALATPQAKIAAGQPCKADGSMGVCDSGLCVQTPDQTQGVCQ</sequence>
<gene>
    <name evidence="6" type="ORF">AARAC_010168</name>
    <name evidence="5" type="ORF">BDV24DRAFT_168551</name>
</gene>
<dbReference type="SUPFAM" id="SSF57048">
    <property type="entry name" value="Gurmarin-like"/>
    <property type="match status" value="1"/>
</dbReference>
<reference evidence="5" key="2">
    <citation type="submission" date="2019-04" db="EMBL/GenBank/DDBJ databases">
        <title>Friends and foes A comparative genomics study of 23 Aspergillus species from section Flavi.</title>
        <authorList>
            <consortium name="DOE Joint Genome Institute"/>
            <person name="Kjaerbolling I."/>
            <person name="Vesth T."/>
            <person name="Frisvad J.C."/>
            <person name="Nybo J.L."/>
            <person name="Theobald S."/>
            <person name="Kildgaard S."/>
            <person name="Isbrandt T."/>
            <person name="Kuo A."/>
            <person name="Sato A."/>
            <person name="Lyhne E.K."/>
            <person name="Kogle M.E."/>
            <person name="Wiebenga A."/>
            <person name="Kun R.S."/>
            <person name="Lubbers R.J."/>
            <person name="Makela M.R."/>
            <person name="Barry K."/>
            <person name="Chovatia M."/>
            <person name="Clum A."/>
            <person name="Daum C."/>
            <person name="Haridas S."/>
            <person name="He G."/>
            <person name="LaButti K."/>
            <person name="Lipzen A."/>
            <person name="Mondo S."/>
            <person name="Riley R."/>
            <person name="Salamov A."/>
            <person name="Simmons B.A."/>
            <person name="Magnuson J.K."/>
            <person name="Henrissat B."/>
            <person name="Mortensen U.H."/>
            <person name="Larsen T.O."/>
            <person name="Devries R.P."/>
            <person name="Grigoriev I.V."/>
            <person name="Machida M."/>
            <person name="Baker S.E."/>
            <person name="Andersen M.R."/>
        </authorList>
    </citation>
    <scope>NUCLEOTIDE SEQUENCE</scope>
    <source>
        <strain evidence="5">CBS 117612</strain>
    </source>
</reference>
<proteinExistence type="predicted"/>
<evidence type="ECO:0000256" key="1">
    <source>
        <dbReference type="ARBA" id="ARBA00022529"/>
    </source>
</evidence>
<keyword evidence="7" id="KW-1185">Reference proteome</keyword>
<organism evidence="6 7">
    <name type="scientific">Aspergillus arachidicola</name>
    <dbReference type="NCBI Taxonomy" id="656916"/>
    <lineage>
        <taxon>Eukaryota</taxon>
        <taxon>Fungi</taxon>
        <taxon>Dikarya</taxon>
        <taxon>Ascomycota</taxon>
        <taxon>Pezizomycotina</taxon>
        <taxon>Eurotiomycetes</taxon>
        <taxon>Eurotiomycetidae</taxon>
        <taxon>Eurotiales</taxon>
        <taxon>Aspergillaceae</taxon>
        <taxon>Aspergillus</taxon>
        <taxon>Aspergillus subgen. Circumdati</taxon>
    </lineage>
</organism>
<feature type="chain" id="PRO_5040579727" evidence="4">
    <location>
        <begin position="18"/>
        <end position="55"/>
    </location>
</feature>
<protein>
    <submittedName>
        <fullName evidence="6">Uncharacterized protein</fullName>
    </submittedName>
</protein>
<evidence type="ECO:0000256" key="3">
    <source>
        <dbReference type="ARBA" id="ARBA00023157"/>
    </source>
</evidence>
<evidence type="ECO:0000256" key="4">
    <source>
        <dbReference type="SAM" id="SignalP"/>
    </source>
</evidence>
<dbReference type="Proteomes" id="UP000325558">
    <property type="component" value="Unassembled WGS sequence"/>
</dbReference>
<evidence type="ECO:0000313" key="7">
    <source>
        <dbReference type="Proteomes" id="UP000231358"/>
    </source>
</evidence>
<dbReference type="AlphaFoldDB" id="A0A2G7FRX5"/>
<dbReference type="OrthoDB" id="4233515at2759"/>
<evidence type="ECO:0000256" key="2">
    <source>
        <dbReference type="ARBA" id="ARBA00022854"/>
    </source>
</evidence>
<reference evidence="6 7" key="1">
    <citation type="submission" date="2017-05" db="EMBL/GenBank/DDBJ databases">
        <title>Genome sequence for an aflatoxigenic pathogen of Argentinian peanut, Aspergillus arachidicola.</title>
        <authorList>
            <person name="Moore G."/>
            <person name="Beltz S.B."/>
            <person name="Mack B.M."/>
        </authorList>
    </citation>
    <scope>NUCLEOTIDE SEQUENCE [LARGE SCALE GENOMIC DNA]</scope>
    <source>
        <strain evidence="6 7">CBS 117610</strain>
    </source>
</reference>
<keyword evidence="2" id="KW-0960">Knottin</keyword>
<keyword evidence="4" id="KW-0732">Signal</keyword>
<evidence type="ECO:0000313" key="5">
    <source>
        <dbReference type="EMBL" id="KAE8336101.1"/>
    </source>
</evidence>
<keyword evidence="1" id="KW-0929">Antimicrobial</keyword>
<dbReference type="EMBL" id="ML737201">
    <property type="protein sequence ID" value="KAE8336101.1"/>
    <property type="molecule type" value="Genomic_DNA"/>
</dbReference>
<evidence type="ECO:0000313" key="6">
    <source>
        <dbReference type="EMBL" id="PIG82551.1"/>
    </source>
</evidence>
<accession>A0A2G7FRX5</accession>
<keyword evidence="3" id="KW-1015">Disulfide bond</keyword>
<dbReference type="InterPro" id="IPR024206">
    <property type="entry name" value="Gurmarin/antimicrobial_peptd"/>
</dbReference>
<dbReference type="Pfam" id="PF11410">
    <property type="entry name" value="Antifungal_pept"/>
    <property type="match status" value="1"/>
</dbReference>
<dbReference type="Proteomes" id="UP000231358">
    <property type="component" value="Unassembled WGS sequence"/>
</dbReference>
<feature type="signal peptide" evidence="4">
    <location>
        <begin position="1"/>
        <end position="17"/>
    </location>
</feature>